<evidence type="ECO:0000256" key="3">
    <source>
        <dbReference type="ARBA" id="ARBA00022525"/>
    </source>
</evidence>
<dbReference type="GO" id="GO:0004867">
    <property type="term" value="F:serine-type endopeptidase inhibitor activity"/>
    <property type="evidence" value="ECO:0007669"/>
    <property type="project" value="UniProtKB-KW"/>
</dbReference>
<feature type="domain" description="Antistasin-like" evidence="7">
    <location>
        <begin position="43"/>
        <end position="69"/>
    </location>
</feature>
<keyword evidence="6" id="KW-0732">Signal</keyword>
<evidence type="ECO:0000256" key="4">
    <source>
        <dbReference type="ARBA" id="ARBA00022690"/>
    </source>
</evidence>
<dbReference type="SUPFAM" id="SSF57262">
    <property type="entry name" value="Leech antihemostatic proteins"/>
    <property type="match status" value="1"/>
</dbReference>
<dbReference type="EMBL" id="MT000979">
    <property type="protein sequence ID" value="QPK77437.1"/>
    <property type="molecule type" value="Genomic_DNA"/>
</dbReference>
<name>A0A7T0KCZ5_9ANNE</name>
<evidence type="ECO:0000256" key="2">
    <source>
        <dbReference type="ARBA" id="ARBA00008768"/>
    </source>
</evidence>
<comment type="subcellular location">
    <subcellularLocation>
        <location evidence="1">Secreted</location>
    </subcellularLocation>
</comment>
<dbReference type="Pfam" id="PF02822">
    <property type="entry name" value="Antistasin"/>
    <property type="match status" value="1"/>
</dbReference>
<protein>
    <submittedName>
        <fullName evidence="8">Hirustasin-like factor 4</fullName>
    </submittedName>
</protein>
<dbReference type="Gene3D" id="2.10.22.10">
    <property type="entry name" value="Antistasin, domain 1"/>
    <property type="match status" value="1"/>
</dbReference>
<evidence type="ECO:0000256" key="6">
    <source>
        <dbReference type="SAM" id="SignalP"/>
    </source>
</evidence>
<dbReference type="AlphaFoldDB" id="A0A7T0KCZ5"/>
<feature type="signal peptide" evidence="6">
    <location>
        <begin position="1"/>
        <end position="19"/>
    </location>
</feature>
<dbReference type="InterPro" id="IPR011061">
    <property type="entry name" value="Hirudin/antistatin"/>
</dbReference>
<feature type="chain" id="PRO_5031369758" evidence="6">
    <location>
        <begin position="20"/>
        <end position="70"/>
    </location>
</feature>
<comment type="similarity">
    <text evidence="2">Belongs to the protease inhibitor I15 (antistasin) family.</text>
</comment>
<keyword evidence="3" id="KW-0964">Secreted</keyword>
<sequence length="70" mass="7672">MKTAIFCCLFLAFVLVVRAVTHKLCGDTKCSPAQDCQDDKCVCSPIRCMILCPNGFKVDENGCEYPCTCA</sequence>
<accession>A0A7T0KCZ5</accession>
<dbReference type="PROSITE" id="PS51252">
    <property type="entry name" value="ANTISTASIN"/>
    <property type="match status" value="1"/>
</dbReference>
<dbReference type="InterPro" id="IPR004094">
    <property type="entry name" value="Antistasin-like"/>
</dbReference>
<organism evidence="8">
    <name type="scientific">Hirudo verbana</name>
    <dbReference type="NCBI Taxonomy" id="311461"/>
    <lineage>
        <taxon>Eukaryota</taxon>
        <taxon>Metazoa</taxon>
        <taxon>Spiralia</taxon>
        <taxon>Lophotrochozoa</taxon>
        <taxon>Annelida</taxon>
        <taxon>Clitellata</taxon>
        <taxon>Hirudinea</taxon>
        <taxon>Hirudinida</taxon>
        <taxon>Hirudiniformes</taxon>
        <taxon>Hirudinidae</taxon>
        <taxon>Hirudo</taxon>
    </lineage>
</organism>
<keyword evidence="5" id="KW-0722">Serine protease inhibitor</keyword>
<proteinExistence type="inferred from homology"/>
<dbReference type="GO" id="GO:0005576">
    <property type="term" value="C:extracellular region"/>
    <property type="evidence" value="ECO:0007669"/>
    <property type="project" value="UniProtKB-SubCell"/>
</dbReference>
<evidence type="ECO:0000256" key="5">
    <source>
        <dbReference type="ARBA" id="ARBA00022900"/>
    </source>
</evidence>
<reference evidence="8" key="1">
    <citation type="submission" date="2020-01" db="EMBL/GenBank/DDBJ databases">
        <authorList>
            <person name="Gaasterland T."/>
            <person name="Baker M."/>
            <person name="Edsall L."/>
            <person name="Macagno E.R."/>
        </authorList>
    </citation>
    <scope>NUCLEOTIDE SEQUENCE</scope>
</reference>
<evidence type="ECO:0000256" key="1">
    <source>
        <dbReference type="ARBA" id="ARBA00004613"/>
    </source>
</evidence>
<evidence type="ECO:0000259" key="7">
    <source>
        <dbReference type="PROSITE" id="PS51252"/>
    </source>
</evidence>
<evidence type="ECO:0000313" key="8">
    <source>
        <dbReference type="EMBL" id="QPK77437.1"/>
    </source>
</evidence>
<keyword evidence="4" id="KW-0646">Protease inhibitor</keyword>